<accession>A0ABP1AM74</accession>
<dbReference type="PROSITE" id="PS51257">
    <property type="entry name" value="PROKAR_LIPOPROTEIN"/>
    <property type="match status" value="1"/>
</dbReference>
<keyword evidence="2" id="KW-1185">Reference proteome</keyword>
<evidence type="ECO:0000313" key="1">
    <source>
        <dbReference type="EMBL" id="CAK9863658.1"/>
    </source>
</evidence>
<organism evidence="1 2">
    <name type="scientific">Sphagnum jensenii</name>
    <dbReference type="NCBI Taxonomy" id="128206"/>
    <lineage>
        <taxon>Eukaryota</taxon>
        <taxon>Viridiplantae</taxon>
        <taxon>Streptophyta</taxon>
        <taxon>Embryophyta</taxon>
        <taxon>Bryophyta</taxon>
        <taxon>Sphagnophytina</taxon>
        <taxon>Sphagnopsida</taxon>
        <taxon>Sphagnales</taxon>
        <taxon>Sphagnaceae</taxon>
        <taxon>Sphagnum</taxon>
    </lineage>
</organism>
<dbReference type="EMBL" id="OZ023714">
    <property type="protein sequence ID" value="CAK9863658.1"/>
    <property type="molecule type" value="Genomic_DNA"/>
</dbReference>
<dbReference type="Proteomes" id="UP001497522">
    <property type="component" value="Chromosome 13"/>
</dbReference>
<name>A0ABP1AM74_9BRYO</name>
<sequence>MHGDVVRLREATTTTFSLEASEPAIAPLSVVQACSGNRYEIFQRRRIDARPSNKMRKPTRNKHGTLVYSKDAKFVLAFCLAHARDRLSPVLRHVNFGSHFLCVLVCICGSSRVWI</sequence>
<protein>
    <submittedName>
        <fullName evidence="1">Uncharacterized protein</fullName>
    </submittedName>
</protein>
<reference evidence="1" key="1">
    <citation type="submission" date="2024-03" db="EMBL/GenBank/DDBJ databases">
        <authorList>
            <consortium name="ELIXIR-Norway"/>
            <consortium name="Elixir Norway"/>
        </authorList>
    </citation>
    <scope>NUCLEOTIDE SEQUENCE</scope>
</reference>
<proteinExistence type="predicted"/>
<gene>
    <name evidence="1" type="ORF">CSSPJE1EN2_LOCUS6653</name>
</gene>
<evidence type="ECO:0000313" key="2">
    <source>
        <dbReference type="Proteomes" id="UP001497522"/>
    </source>
</evidence>